<evidence type="ECO:0000259" key="5">
    <source>
        <dbReference type="PROSITE" id="PS01124"/>
    </source>
</evidence>
<feature type="transmembrane region" description="Helical" evidence="4">
    <location>
        <begin position="26"/>
        <end position="45"/>
    </location>
</feature>
<dbReference type="InterPro" id="IPR018060">
    <property type="entry name" value="HTH_AraC"/>
</dbReference>
<evidence type="ECO:0000313" key="6">
    <source>
        <dbReference type="EMBL" id="GBF50418.1"/>
    </source>
</evidence>
<proteinExistence type="predicted"/>
<dbReference type="Gene3D" id="1.10.10.60">
    <property type="entry name" value="Homeodomain-like"/>
    <property type="match status" value="1"/>
</dbReference>
<dbReference type="EMBL" id="BFBB01000004">
    <property type="protein sequence ID" value="GBF50418.1"/>
    <property type="molecule type" value="Genomic_DNA"/>
</dbReference>
<accession>A0A2P2E0K7</accession>
<dbReference type="PROSITE" id="PS00041">
    <property type="entry name" value="HTH_ARAC_FAMILY_1"/>
    <property type="match status" value="1"/>
</dbReference>
<dbReference type="SUPFAM" id="SSF46689">
    <property type="entry name" value="Homeodomain-like"/>
    <property type="match status" value="1"/>
</dbReference>
<evidence type="ECO:0000256" key="4">
    <source>
        <dbReference type="SAM" id="Phobius"/>
    </source>
</evidence>
<keyword evidence="4" id="KW-0472">Membrane</keyword>
<dbReference type="SMART" id="SM00342">
    <property type="entry name" value="HTH_ARAC"/>
    <property type="match status" value="1"/>
</dbReference>
<gene>
    <name evidence="6" type="ORF">LPTSP4_19430</name>
</gene>
<evidence type="ECO:0000256" key="1">
    <source>
        <dbReference type="ARBA" id="ARBA00023015"/>
    </source>
</evidence>
<dbReference type="PANTHER" id="PTHR43280">
    <property type="entry name" value="ARAC-FAMILY TRANSCRIPTIONAL REGULATOR"/>
    <property type="match status" value="1"/>
</dbReference>
<keyword evidence="4" id="KW-1133">Transmembrane helix</keyword>
<protein>
    <submittedName>
        <fullName evidence="6">Transcriptional regulator, AraC family</fullName>
    </submittedName>
</protein>
<evidence type="ECO:0000313" key="7">
    <source>
        <dbReference type="Proteomes" id="UP000245133"/>
    </source>
</evidence>
<keyword evidence="1" id="KW-0805">Transcription regulation</keyword>
<dbReference type="GO" id="GO:0003700">
    <property type="term" value="F:DNA-binding transcription factor activity"/>
    <property type="evidence" value="ECO:0007669"/>
    <property type="project" value="InterPro"/>
</dbReference>
<dbReference type="InterPro" id="IPR020449">
    <property type="entry name" value="Tscrpt_reg_AraC-type_HTH"/>
</dbReference>
<dbReference type="PANTHER" id="PTHR43280:SF29">
    <property type="entry name" value="ARAC-FAMILY TRANSCRIPTIONAL REGULATOR"/>
    <property type="match status" value="1"/>
</dbReference>
<reference evidence="6 7" key="1">
    <citation type="submission" date="2018-02" db="EMBL/GenBank/DDBJ databases">
        <title>Novel Leptospira species isolated from soil and water in Japan.</title>
        <authorList>
            <person name="Nakao R."/>
            <person name="Masuzawa T."/>
        </authorList>
    </citation>
    <scope>NUCLEOTIDE SEQUENCE [LARGE SCALE GENOMIC DNA]</scope>
    <source>
        <strain evidence="6 7">YH101</strain>
    </source>
</reference>
<evidence type="ECO:0000256" key="2">
    <source>
        <dbReference type="ARBA" id="ARBA00023125"/>
    </source>
</evidence>
<dbReference type="AlphaFoldDB" id="A0A2P2E0K7"/>
<dbReference type="Pfam" id="PF12833">
    <property type="entry name" value="HTH_18"/>
    <property type="match status" value="1"/>
</dbReference>
<evidence type="ECO:0000256" key="3">
    <source>
        <dbReference type="ARBA" id="ARBA00023163"/>
    </source>
</evidence>
<keyword evidence="7" id="KW-1185">Reference proteome</keyword>
<comment type="caution">
    <text evidence="6">The sequence shown here is derived from an EMBL/GenBank/DDBJ whole genome shotgun (WGS) entry which is preliminary data.</text>
</comment>
<dbReference type="PRINTS" id="PR00032">
    <property type="entry name" value="HTHARAC"/>
</dbReference>
<name>A0A2P2E0K7_9LEPT</name>
<keyword evidence="3" id="KW-0804">Transcription</keyword>
<organism evidence="6 7">
    <name type="scientific">Leptospira ryugenii</name>
    <dbReference type="NCBI Taxonomy" id="1917863"/>
    <lineage>
        <taxon>Bacteria</taxon>
        <taxon>Pseudomonadati</taxon>
        <taxon>Spirochaetota</taxon>
        <taxon>Spirochaetia</taxon>
        <taxon>Leptospirales</taxon>
        <taxon>Leptospiraceae</taxon>
        <taxon>Leptospira</taxon>
    </lineage>
</organism>
<dbReference type="InterPro" id="IPR018062">
    <property type="entry name" value="HTH_AraC-typ_CS"/>
</dbReference>
<dbReference type="InterPro" id="IPR009057">
    <property type="entry name" value="Homeodomain-like_sf"/>
</dbReference>
<dbReference type="GO" id="GO:0043565">
    <property type="term" value="F:sequence-specific DNA binding"/>
    <property type="evidence" value="ECO:0007669"/>
    <property type="project" value="InterPro"/>
</dbReference>
<dbReference type="PROSITE" id="PS01124">
    <property type="entry name" value="HTH_ARAC_FAMILY_2"/>
    <property type="match status" value="1"/>
</dbReference>
<keyword evidence="4" id="KW-0812">Transmembrane</keyword>
<dbReference type="Proteomes" id="UP000245133">
    <property type="component" value="Unassembled WGS sequence"/>
</dbReference>
<keyword evidence="2" id="KW-0238">DNA-binding</keyword>
<feature type="domain" description="HTH araC/xylS-type" evidence="5">
    <location>
        <begin position="83"/>
        <end position="188"/>
    </location>
</feature>
<sequence>MYGIIIFLLFAFMEMGISYFTKNLEFPLLSFGLFCFLLPLGEFSVRRYFRLEAQIQNVKEIQTFRKDRSEDSSKTRISNLDQNVYVQKISEMFENEKVYLDPELSLRKLASLLQIREDQVSYIINHNFKMTFSSLLNQYRINEAKRLLQRKEANILNIAYSVGYQSKSAFNSIFKKLTKMTPTEFQKLHS</sequence>